<dbReference type="EMBL" id="CP058910">
    <property type="protein sequence ID" value="QLH79864.1"/>
    <property type="molecule type" value="Genomic_DNA"/>
</dbReference>
<gene>
    <name evidence="2" type="ORF">HZS55_22320</name>
</gene>
<accession>A0A7D5P6Q4</accession>
<evidence type="ECO:0000313" key="3">
    <source>
        <dbReference type="Proteomes" id="UP000509667"/>
    </source>
</evidence>
<keyword evidence="2" id="KW-0378">Hydrolase</keyword>
<dbReference type="KEGG" id="hrr:HZS55_22320"/>
<evidence type="ECO:0000313" key="2">
    <source>
        <dbReference type="EMBL" id="QLH79864.1"/>
    </source>
</evidence>
<keyword evidence="2" id="KW-0255">Endonuclease</keyword>
<evidence type="ECO:0000256" key="1">
    <source>
        <dbReference type="SAM" id="MobiDB-lite"/>
    </source>
</evidence>
<dbReference type="RefSeq" id="WP_179909725.1">
    <property type="nucleotide sequence ID" value="NZ_CP058910.1"/>
</dbReference>
<name>A0A7D5P6Q4_9EURY</name>
<dbReference type="AlphaFoldDB" id="A0A7D5P6Q4"/>
<protein>
    <submittedName>
        <fullName evidence="2">Restriction endonuclease</fullName>
    </submittedName>
</protein>
<dbReference type="GO" id="GO:0004519">
    <property type="term" value="F:endonuclease activity"/>
    <property type="evidence" value="ECO:0007669"/>
    <property type="project" value="UniProtKB-KW"/>
</dbReference>
<feature type="region of interest" description="Disordered" evidence="1">
    <location>
        <begin position="1"/>
        <end position="20"/>
    </location>
</feature>
<reference evidence="2 3" key="1">
    <citation type="submission" date="2020-07" db="EMBL/GenBank/DDBJ databases">
        <title>Halosimplex pelagicum sp. nov. and Halosimplex rubrum sp. nov., isolated from salted brown alga Laminaria, and emended description of the genus Halosimplex.</title>
        <authorList>
            <person name="Cui H."/>
        </authorList>
    </citation>
    <scope>NUCLEOTIDE SEQUENCE [LARGE SCALE GENOMIC DNA]</scope>
    <source>
        <strain evidence="2 3">R27</strain>
    </source>
</reference>
<keyword evidence="3" id="KW-1185">Reference proteome</keyword>
<dbReference type="GeneID" id="56080661"/>
<dbReference type="Proteomes" id="UP000509667">
    <property type="component" value="Chromosome"/>
</dbReference>
<sequence>MKLSQSDISKLEDARTVGGDPSVSLSDAEMVNLLKLVARDLDLEIPDELTCEKCDETLDSGFFEAEIDSLGCSKLESTFSLNELLKRSLGEYAEDNPNIFTYYSLLVQLHSYRRKFAKVCDVQEIPELETVIPRGLLEIGKFDEESLVSWLTWRKFLYDIDNRSAQTAGYLFEPILTEAIGGASYSSSKSPIERTNRRGSRQVDCIVGDTAYEFKMRVTIAASGQGRFREELQFAEDARNSGYTPVLLVLDPTPSKKLTKLSNEFGEYGGQAYTGDEAWNHLEVRAGDTLSEFLEKYVRDPISSIDEHKEQFESLAIDHDDEDGSVMVTVGETEIQLR</sequence>
<keyword evidence="2" id="KW-0540">Nuclease</keyword>
<proteinExistence type="predicted"/>
<organism evidence="2 3">
    <name type="scientific">Halosimplex rubrum</name>
    <dbReference type="NCBI Taxonomy" id="869889"/>
    <lineage>
        <taxon>Archaea</taxon>
        <taxon>Methanobacteriati</taxon>
        <taxon>Methanobacteriota</taxon>
        <taxon>Stenosarchaea group</taxon>
        <taxon>Halobacteria</taxon>
        <taxon>Halobacteriales</taxon>
        <taxon>Haloarculaceae</taxon>
        <taxon>Halosimplex</taxon>
    </lineage>
</organism>
<dbReference type="REBASE" id="410262">
    <property type="entry name" value="HruR27ORF22320P"/>
</dbReference>